<keyword evidence="2" id="KW-1185">Reference proteome</keyword>
<evidence type="ECO:0000313" key="1">
    <source>
        <dbReference type="EMBL" id="TFJ95894.1"/>
    </source>
</evidence>
<reference evidence="1 2" key="1">
    <citation type="submission" date="2019-04" db="EMBL/GenBank/DDBJ databases">
        <title>Draft genome of the big-headed turtle Platysternon megacephalum.</title>
        <authorList>
            <person name="Gong S."/>
        </authorList>
    </citation>
    <scope>NUCLEOTIDE SEQUENCE [LARGE SCALE GENOMIC DNA]</scope>
    <source>
        <strain evidence="1">DO16091913</strain>
        <tissue evidence="1">Muscle</tissue>
    </source>
</reference>
<name>A0A4D9DEU5_9SAUR</name>
<protein>
    <submittedName>
        <fullName evidence="1">Ribulose-phosphate 3-epimerase</fullName>
    </submittedName>
</protein>
<sequence>MPVWIQTFCLVPISTNHRRGFSLAGCDTGNERVTVHSCKLPNFTAKISKQVPLIGSQIFSDPRTFTIKVRIQHVSVLSLYITCIFQEADRERLTTMNRGVQEWGSEIFFALDHNETLNISQPPDCLS</sequence>
<dbReference type="Proteomes" id="UP000297703">
    <property type="component" value="Unassembled WGS sequence"/>
</dbReference>
<comment type="caution">
    <text evidence="1">The sequence shown here is derived from an EMBL/GenBank/DDBJ whole genome shotgun (WGS) entry which is preliminary data.</text>
</comment>
<organism evidence="1 2">
    <name type="scientific">Platysternon megacephalum</name>
    <name type="common">big-headed turtle</name>
    <dbReference type="NCBI Taxonomy" id="55544"/>
    <lineage>
        <taxon>Eukaryota</taxon>
        <taxon>Metazoa</taxon>
        <taxon>Chordata</taxon>
        <taxon>Craniata</taxon>
        <taxon>Vertebrata</taxon>
        <taxon>Euteleostomi</taxon>
        <taxon>Archelosauria</taxon>
        <taxon>Testudinata</taxon>
        <taxon>Testudines</taxon>
        <taxon>Cryptodira</taxon>
        <taxon>Durocryptodira</taxon>
        <taxon>Testudinoidea</taxon>
        <taxon>Platysternidae</taxon>
        <taxon>Platysternon</taxon>
    </lineage>
</organism>
<dbReference type="AlphaFoldDB" id="A0A4D9DEU5"/>
<proteinExistence type="predicted"/>
<dbReference type="EMBL" id="QXTE01001026">
    <property type="protein sequence ID" value="TFJ95894.1"/>
    <property type="molecule type" value="Genomic_DNA"/>
</dbReference>
<gene>
    <name evidence="1" type="ORF">DR999_PMT22381</name>
</gene>
<reference evidence="1 2" key="2">
    <citation type="submission" date="2019-04" db="EMBL/GenBank/DDBJ databases">
        <title>The genome sequence of big-headed turtle.</title>
        <authorList>
            <person name="Gong S."/>
        </authorList>
    </citation>
    <scope>NUCLEOTIDE SEQUENCE [LARGE SCALE GENOMIC DNA]</scope>
    <source>
        <strain evidence="1">DO16091913</strain>
        <tissue evidence="1">Muscle</tissue>
    </source>
</reference>
<evidence type="ECO:0000313" key="2">
    <source>
        <dbReference type="Proteomes" id="UP000297703"/>
    </source>
</evidence>
<accession>A0A4D9DEU5</accession>